<proteinExistence type="predicted"/>
<keyword evidence="6" id="KW-0472">Membrane</keyword>
<name>A0ABM7VC23_9BACT</name>
<evidence type="ECO:0000256" key="3">
    <source>
        <dbReference type="ARBA" id="ARBA00022452"/>
    </source>
</evidence>
<dbReference type="Pfam" id="PF14905">
    <property type="entry name" value="OMP_b-brl_3"/>
    <property type="match status" value="1"/>
</dbReference>
<accession>A0ABM7VC23</accession>
<evidence type="ECO:0000256" key="2">
    <source>
        <dbReference type="ARBA" id="ARBA00022448"/>
    </source>
</evidence>
<keyword evidence="11" id="KW-1185">Reference proteome</keyword>
<dbReference type="InterPro" id="IPR041700">
    <property type="entry name" value="OMP_b-brl_3"/>
</dbReference>
<dbReference type="PANTHER" id="PTHR30069:SF29">
    <property type="entry name" value="HEMOGLOBIN AND HEMOGLOBIN-HAPTOGLOBIN-BINDING PROTEIN 1-RELATED"/>
    <property type="match status" value="1"/>
</dbReference>
<dbReference type="InterPro" id="IPR008969">
    <property type="entry name" value="CarboxyPept-like_regulatory"/>
</dbReference>
<feature type="signal peptide" evidence="8">
    <location>
        <begin position="1"/>
        <end position="23"/>
    </location>
</feature>
<evidence type="ECO:0000313" key="11">
    <source>
        <dbReference type="Proteomes" id="UP001354989"/>
    </source>
</evidence>
<dbReference type="InterPro" id="IPR039426">
    <property type="entry name" value="TonB-dep_rcpt-like"/>
</dbReference>
<dbReference type="InterPro" id="IPR037066">
    <property type="entry name" value="Plug_dom_sf"/>
</dbReference>
<organism evidence="10 11">
    <name type="scientific">Persicobacter psychrovividus</name>
    <dbReference type="NCBI Taxonomy" id="387638"/>
    <lineage>
        <taxon>Bacteria</taxon>
        <taxon>Pseudomonadati</taxon>
        <taxon>Bacteroidota</taxon>
        <taxon>Cytophagia</taxon>
        <taxon>Cytophagales</taxon>
        <taxon>Persicobacteraceae</taxon>
        <taxon>Persicobacter</taxon>
    </lineage>
</organism>
<dbReference type="SUPFAM" id="SSF56935">
    <property type="entry name" value="Porins"/>
    <property type="match status" value="1"/>
</dbReference>
<keyword evidence="2" id="KW-0813">Transport</keyword>
<evidence type="ECO:0000256" key="5">
    <source>
        <dbReference type="ARBA" id="ARBA00022729"/>
    </source>
</evidence>
<keyword evidence="7" id="KW-0998">Cell outer membrane</keyword>
<evidence type="ECO:0000256" key="8">
    <source>
        <dbReference type="SAM" id="SignalP"/>
    </source>
</evidence>
<evidence type="ECO:0000256" key="6">
    <source>
        <dbReference type="ARBA" id="ARBA00023136"/>
    </source>
</evidence>
<dbReference type="InterPro" id="IPR036942">
    <property type="entry name" value="Beta-barrel_TonB_sf"/>
</dbReference>
<keyword evidence="4" id="KW-0812">Transmembrane</keyword>
<feature type="chain" id="PRO_5046177654" evidence="8">
    <location>
        <begin position="24"/>
        <end position="775"/>
    </location>
</feature>
<dbReference type="EMBL" id="AP025292">
    <property type="protein sequence ID" value="BDC98475.1"/>
    <property type="molecule type" value="Genomic_DNA"/>
</dbReference>
<reference evidence="10 11" key="1">
    <citation type="submission" date="2021-12" db="EMBL/GenBank/DDBJ databases">
        <title>Genome sequencing of bacteria with rrn-lacking chromosome and rrn-plasmid.</title>
        <authorList>
            <person name="Anda M."/>
            <person name="Iwasaki W."/>
        </authorList>
    </citation>
    <scope>NUCLEOTIDE SEQUENCE [LARGE SCALE GENOMIC DNA]</scope>
    <source>
        <strain evidence="10 11">NBRC 101262</strain>
    </source>
</reference>
<keyword evidence="10" id="KW-0675">Receptor</keyword>
<feature type="domain" description="Outer membrane protein beta-barrel" evidence="9">
    <location>
        <begin position="368"/>
        <end position="769"/>
    </location>
</feature>
<sequence>MPTYSKLAMLLAVVLFSSFDSYAQISGQILDSEQTPVPFCNILLLSTSDSTMISGGVSDEQGKFTLALKSQDQPLLIYVSAIGYEPYYSPKIIDIQVAQSIVLKKADQLLNEVTVKGKRSPIRLEVDRKIVDASAIEGASVALDLVGHLPGVKMDLEGNIKYRNHLSFMVFIDGEPAEGGVDQLRNIPVEKIQQIELITNPGAEFSASGLAGIINVVQKRSYFEGYSLNASTTWNTLGGKDVGSYFEMEGKKMGWSVSARYGDKVFGNYQLTGNQKSDDGAEIQRDEKYTAGAEYAMVNYDFFYKWKSNNQFTIRGGLTPITSRNTNKMTGENVIVSDNHTPQTTNFDLNNSSQIINGNARLDYYFNDSPANNLKVNFNYFSFLRQSAETLDNEFLSADQRLTAGYSKLVDAEHSITAKLGGTHTLTENMKLNWGGEFDQNSMKGLHLENNVEGGSTALPDQYAPYFDQYVYSVYTSLKGKVGEVSGQLGLRYEITDRKTAVVDQTNGGAESTLYDHHFNNLFPSLHLKRNVGEHHEFGLSYARRIDRPYYFQFLPIQHFVETYLVETGNPSLLPALTDTYTLSYFFYDKWNFSFDAFFNQTVNHTTYVYESMGAGIFNRQLVNTGSANNLGVESSVNVPIFSWWDVSTSVAFYHHQLHLTYLSENQYQRNLNKELNLTNNFSLPLGFSLDMMLDYQGKQVLPQGYTKPYTTMDLRVGKAFGKKEHFRMSISVNNILNSNQVVTIMEDDGFSTFSDVRYEPFATFRLAYNFQKSK</sequence>
<comment type="subcellular location">
    <subcellularLocation>
        <location evidence="1">Cell outer membrane</location>
        <topology evidence="1">Multi-pass membrane protein</topology>
    </subcellularLocation>
</comment>
<gene>
    <name evidence="10" type="ORF">PEPS_07560</name>
</gene>
<evidence type="ECO:0000256" key="1">
    <source>
        <dbReference type="ARBA" id="ARBA00004571"/>
    </source>
</evidence>
<keyword evidence="3" id="KW-1134">Transmembrane beta strand</keyword>
<dbReference type="SUPFAM" id="SSF49464">
    <property type="entry name" value="Carboxypeptidase regulatory domain-like"/>
    <property type="match status" value="1"/>
</dbReference>
<evidence type="ECO:0000256" key="7">
    <source>
        <dbReference type="ARBA" id="ARBA00023237"/>
    </source>
</evidence>
<protein>
    <submittedName>
        <fullName evidence="10">TonB-dependent receptor</fullName>
    </submittedName>
</protein>
<dbReference type="Gene3D" id="2.170.130.10">
    <property type="entry name" value="TonB-dependent receptor, plug domain"/>
    <property type="match status" value="1"/>
</dbReference>
<dbReference type="Proteomes" id="UP001354989">
    <property type="component" value="Chromosome"/>
</dbReference>
<evidence type="ECO:0000313" key="10">
    <source>
        <dbReference type="EMBL" id="BDC98475.1"/>
    </source>
</evidence>
<evidence type="ECO:0000256" key="4">
    <source>
        <dbReference type="ARBA" id="ARBA00022692"/>
    </source>
</evidence>
<dbReference type="Gene3D" id="2.40.170.20">
    <property type="entry name" value="TonB-dependent receptor, beta-barrel domain"/>
    <property type="match status" value="1"/>
</dbReference>
<dbReference type="RefSeq" id="WP_338397689.1">
    <property type="nucleotide sequence ID" value="NZ_AP025292.1"/>
</dbReference>
<dbReference type="PANTHER" id="PTHR30069">
    <property type="entry name" value="TONB-DEPENDENT OUTER MEMBRANE RECEPTOR"/>
    <property type="match status" value="1"/>
</dbReference>
<keyword evidence="5 8" id="KW-0732">Signal</keyword>
<evidence type="ECO:0000259" key="9">
    <source>
        <dbReference type="Pfam" id="PF14905"/>
    </source>
</evidence>
<dbReference type="Pfam" id="PF13715">
    <property type="entry name" value="CarbopepD_reg_2"/>
    <property type="match status" value="1"/>
</dbReference>